<dbReference type="EMBL" id="JAAAUB010000006">
    <property type="protein sequence ID" value="NMH16572.1"/>
    <property type="molecule type" value="Genomic_DNA"/>
</dbReference>
<accession>A0ABX1QLJ4</accession>
<reference evidence="6 7" key="1">
    <citation type="journal article" date="2020" name="Curr. Microbiol.">
        <title>Tepidiphilus baoligensis sp. nov., a Novel Bacterium of the Family Hydrogenophilaceae Isolated from an Oil Reservoir.</title>
        <authorList>
            <person name="Zhang X."/>
            <person name="Wang G."/>
            <person name="Ma X."/>
            <person name="Yu J."/>
            <person name="You J."/>
            <person name="Xue Y."/>
            <person name="Ma Y."/>
        </authorList>
    </citation>
    <scope>NUCLEOTIDE SEQUENCE [LARGE SCALE GENOMIC DNA]</scope>
    <source>
        <strain evidence="6 7">B18-69</strain>
    </source>
</reference>
<evidence type="ECO:0000256" key="5">
    <source>
        <dbReference type="ARBA" id="ARBA00023172"/>
    </source>
</evidence>
<protein>
    <recommendedName>
        <fullName evidence="8">Transposase</fullName>
    </recommendedName>
</protein>
<evidence type="ECO:0000313" key="7">
    <source>
        <dbReference type="Proteomes" id="UP000669605"/>
    </source>
</evidence>
<dbReference type="Proteomes" id="UP000669605">
    <property type="component" value="Unassembled WGS sequence"/>
</dbReference>
<name>A0ABX1QLJ4_9PROT</name>
<evidence type="ECO:0000256" key="3">
    <source>
        <dbReference type="ARBA" id="ARBA00022578"/>
    </source>
</evidence>
<keyword evidence="4" id="KW-0238">DNA-binding</keyword>
<evidence type="ECO:0000256" key="4">
    <source>
        <dbReference type="ARBA" id="ARBA00023125"/>
    </source>
</evidence>
<gene>
    <name evidence="6" type="ORF">GV368_05530</name>
</gene>
<keyword evidence="3" id="KW-0815">Transposition</keyword>
<evidence type="ECO:0000256" key="2">
    <source>
        <dbReference type="ARBA" id="ARBA00010961"/>
    </source>
</evidence>
<keyword evidence="5" id="KW-0233">DNA recombination</keyword>
<keyword evidence="7" id="KW-1185">Reference proteome</keyword>
<proteinExistence type="inferred from homology"/>
<dbReference type="InterPro" id="IPR001207">
    <property type="entry name" value="Transposase_mutator"/>
</dbReference>
<comment type="function">
    <text evidence="1">Required for the transposition of the insertion element.</text>
</comment>
<evidence type="ECO:0008006" key="8">
    <source>
        <dbReference type="Google" id="ProtNLM"/>
    </source>
</evidence>
<evidence type="ECO:0000313" key="6">
    <source>
        <dbReference type="EMBL" id="NMH16572.1"/>
    </source>
</evidence>
<comment type="similarity">
    <text evidence="2">Belongs to the transposase mutator family.</text>
</comment>
<comment type="caution">
    <text evidence="6">The sequence shown here is derived from an EMBL/GenBank/DDBJ whole genome shotgun (WGS) entry which is preliminary data.</text>
</comment>
<dbReference type="Pfam" id="PF00872">
    <property type="entry name" value="Transposase_mut"/>
    <property type="match status" value="1"/>
</dbReference>
<sequence>MYTTNTTRRVNTRLRKILETRRHFPCDEAASKPIWPALLDITADWSRADRD</sequence>
<evidence type="ECO:0000256" key="1">
    <source>
        <dbReference type="ARBA" id="ARBA00002190"/>
    </source>
</evidence>
<organism evidence="6 7">
    <name type="scientific">Tepidiphilus baoligensis</name>
    <dbReference type="NCBI Taxonomy" id="2698687"/>
    <lineage>
        <taxon>Bacteria</taxon>
        <taxon>Pseudomonadati</taxon>
        <taxon>Pseudomonadota</taxon>
        <taxon>Hydrogenophilia</taxon>
        <taxon>Hydrogenophilales</taxon>
        <taxon>Hydrogenophilaceae</taxon>
        <taxon>Tepidiphilus</taxon>
    </lineage>
</organism>